<dbReference type="RefSeq" id="WP_193000605.1">
    <property type="nucleotide sequence ID" value="NZ_CP040449.1"/>
</dbReference>
<accession>A0A5J6WXM9</accession>
<dbReference type="KEGG" id="asim:FE240_09850"/>
<dbReference type="AlphaFoldDB" id="A0A5J6WXM9"/>
<keyword evidence="2" id="KW-1185">Reference proteome</keyword>
<evidence type="ECO:0000313" key="2">
    <source>
        <dbReference type="Proteomes" id="UP000594034"/>
    </source>
</evidence>
<evidence type="ECO:0000313" key="1">
    <source>
        <dbReference type="EMBL" id="QFI54961.1"/>
    </source>
</evidence>
<dbReference type="PROSITE" id="PS51257">
    <property type="entry name" value="PROKAR_LIPOPROTEIN"/>
    <property type="match status" value="1"/>
</dbReference>
<reference evidence="1 2" key="1">
    <citation type="submission" date="2019-05" db="EMBL/GenBank/DDBJ databases">
        <title>OXA-830, a novel chromosomally encoded expanded-spectrum class D beta-lactamase in Aeromonas simiae.</title>
        <authorList>
            <person name="Zhou W."/>
            <person name="Chen Q."/>
        </authorList>
    </citation>
    <scope>NUCLEOTIDE SEQUENCE [LARGE SCALE GENOMIC DNA]</scope>
    <source>
        <strain evidence="1 2">A6</strain>
    </source>
</reference>
<dbReference type="Proteomes" id="UP000594034">
    <property type="component" value="Chromosome"/>
</dbReference>
<evidence type="ECO:0008006" key="3">
    <source>
        <dbReference type="Google" id="ProtNLM"/>
    </source>
</evidence>
<sequence>MNERLLTGVLVLTLGACAQQSVALHQQGGSTRLAMNEGPVLDLGAHCDGGVKVQAHSTPADGLLTLVSLGQYHPSPEVQCRER</sequence>
<proteinExistence type="predicted"/>
<organism evidence="1 2">
    <name type="scientific">Aeromonas simiae</name>
    <dbReference type="NCBI Taxonomy" id="218936"/>
    <lineage>
        <taxon>Bacteria</taxon>
        <taxon>Pseudomonadati</taxon>
        <taxon>Pseudomonadota</taxon>
        <taxon>Gammaproteobacteria</taxon>
        <taxon>Aeromonadales</taxon>
        <taxon>Aeromonadaceae</taxon>
        <taxon>Aeromonas</taxon>
    </lineage>
</organism>
<name>A0A5J6WXM9_9GAMM</name>
<gene>
    <name evidence="1" type="ORF">FE240_09850</name>
</gene>
<protein>
    <recommendedName>
        <fullName evidence="3">Lipoprotein</fullName>
    </recommendedName>
</protein>
<dbReference type="EMBL" id="CP040449">
    <property type="protein sequence ID" value="QFI54961.1"/>
    <property type="molecule type" value="Genomic_DNA"/>
</dbReference>